<reference evidence="1 2" key="1">
    <citation type="journal article" date="2013" name="PLoS Genet.">
        <title>A gene transfer agent and a dynamic repertoire of secretion systems hold the keys to the explosive radiation of the emerging pathogen Bartonella.</title>
        <authorList>
            <person name="Guy L."/>
            <person name="Nystedt B."/>
            <person name="Toft C."/>
            <person name="Zaremba-Niedzwiedzka K."/>
            <person name="Berglund E.C."/>
            <person name="Granberg F."/>
            <person name="Naslund K."/>
            <person name="Eriksson A.S."/>
            <person name="Andersson S.G."/>
        </authorList>
    </citation>
    <scope>NUCLEOTIDE SEQUENCE [LARGE SCALE GENOMIC DNA]</scope>
    <source>
        <strain evidence="1 2">Aust/NH1</strain>
    </source>
</reference>
<organism evidence="1 2">
    <name type="scientific">Bartonella australis (strain Aust/NH1)</name>
    <dbReference type="NCBI Taxonomy" id="1094489"/>
    <lineage>
        <taxon>Bacteria</taxon>
        <taxon>Pseudomonadati</taxon>
        <taxon>Pseudomonadota</taxon>
        <taxon>Alphaproteobacteria</taxon>
        <taxon>Hyphomicrobiales</taxon>
        <taxon>Bartonellaceae</taxon>
        <taxon>Bartonella</taxon>
    </lineage>
</organism>
<evidence type="ECO:0000313" key="2">
    <source>
        <dbReference type="Proteomes" id="UP000011729"/>
    </source>
</evidence>
<accession>M1NTU1</accession>
<evidence type="ECO:0000313" key="1">
    <source>
        <dbReference type="EMBL" id="AGF74728.1"/>
    </source>
</evidence>
<name>M1NTU1_BARAA</name>
<sequence length="169" mass="19807">MSKKQIHLAVPETCHQALSLFAAPDIKLYFYRIKPVYQCTIERREKPVLYAPSFLALWALHYSVQNPHLFSSILCYGEQQYSPLAFMWFKLRLKIERYLMGSDVSSPIITRALRRHTANADYSALPIGTWLQLAKNYQNHRENSPVTLFWLDKHKNSADLHQMILKLQN</sequence>
<dbReference type="RefSeq" id="WP_015398235.1">
    <property type="nucleotide sequence ID" value="NC_020300.1"/>
</dbReference>
<dbReference type="eggNOG" id="ENOG50313G7">
    <property type="taxonomic scope" value="Bacteria"/>
</dbReference>
<dbReference type="AlphaFoldDB" id="M1NTU1"/>
<keyword evidence="2" id="KW-1185">Reference proteome</keyword>
<dbReference type="Proteomes" id="UP000011729">
    <property type="component" value="Chromosome"/>
</dbReference>
<dbReference type="HOGENOM" id="CLU_1507775_0_0_5"/>
<gene>
    <name evidence="1" type="ordered locus">BAnh1_08520</name>
</gene>
<proteinExistence type="predicted"/>
<dbReference type="EMBL" id="CP003123">
    <property type="protein sequence ID" value="AGF74728.1"/>
    <property type="molecule type" value="Genomic_DNA"/>
</dbReference>
<dbReference type="KEGG" id="baus:BAnh1_08520"/>
<dbReference type="OrthoDB" id="7926673at2"/>
<dbReference type="STRING" id="1094489.BAnh1_08520"/>
<dbReference type="PATRIC" id="fig|1094489.3.peg.1031"/>
<protein>
    <submittedName>
        <fullName evidence="1">Putative membrane protein</fullName>
    </submittedName>
</protein>